<dbReference type="PRINTS" id="PR00207">
    <property type="entry name" value="FLAGELLIN"/>
</dbReference>
<dbReference type="RefSeq" id="WP_123015626.1">
    <property type="nucleotide sequence ID" value="NZ_AP024911.1"/>
</dbReference>
<evidence type="ECO:0000256" key="4">
    <source>
        <dbReference type="ARBA" id="ARBA00023143"/>
    </source>
</evidence>
<dbReference type="Gene3D" id="6.10.10.10">
    <property type="entry name" value="Flagellar export chaperone, C-terminal domain"/>
    <property type="match status" value="1"/>
</dbReference>
<dbReference type="Pfam" id="PF00700">
    <property type="entry name" value="Flagellin_C"/>
    <property type="match status" value="1"/>
</dbReference>
<feature type="domain" description="Flagellin C-terminal" evidence="7">
    <location>
        <begin position="292"/>
        <end position="376"/>
    </location>
</feature>
<keyword evidence="8" id="KW-0966">Cell projection</keyword>
<dbReference type="Gene3D" id="3.30.70.2120">
    <property type="match status" value="1"/>
</dbReference>
<dbReference type="InterPro" id="IPR001029">
    <property type="entry name" value="Flagellin_N"/>
</dbReference>
<keyword evidence="9" id="KW-1185">Reference proteome</keyword>
<comment type="similarity">
    <text evidence="1 5">Belongs to the bacterial flagellin family.</text>
</comment>
<dbReference type="PANTHER" id="PTHR42792:SF2">
    <property type="entry name" value="FLAGELLIN"/>
    <property type="match status" value="1"/>
</dbReference>
<reference evidence="9" key="1">
    <citation type="journal article" date="2019" name="Int. J. Syst. Evol. Microbiol.">
        <title>The Global Catalogue of Microorganisms (GCM) 10K type strain sequencing project: providing services to taxonomists for standard genome sequencing and annotation.</title>
        <authorList>
            <consortium name="The Broad Institute Genomics Platform"/>
            <consortium name="The Broad Institute Genome Sequencing Center for Infectious Disease"/>
            <person name="Wu L."/>
            <person name="Ma J."/>
        </authorList>
    </citation>
    <scope>NUCLEOTIDE SEQUENCE [LARGE SCALE GENOMIC DNA]</scope>
    <source>
        <strain evidence="9">KCTC 62784</strain>
    </source>
</reference>
<evidence type="ECO:0000259" key="7">
    <source>
        <dbReference type="Pfam" id="PF00700"/>
    </source>
</evidence>
<dbReference type="NCBIfam" id="NF006468">
    <property type="entry name" value="PRK08869.1-3"/>
    <property type="match status" value="1"/>
</dbReference>
<evidence type="ECO:0000313" key="8">
    <source>
        <dbReference type="EMBL" id="MFC3025605.1"/>
    </source>
</evidence>
<keyword evidence="3" id="KW-0175">Coiled coil</keyword>
<dbReference type="NCBIfam" id="NF006466">
    <property type="entry name" value="PRK08869.1-1"/>
    <property type="match status" value="1"/>
</dbReference>
<dbReference type="InterPro" id="IPR010810">
    <property type="entry name" value="Flagellin_hook_IN_motif"/>
</dbReference>
<dbReference type="PANTHER" id="PTHR42792">
    <property type="entry name" value="FLAGELLIN"/>
    <property type="match status" value="1"/>
</dbReference>
<feature type="domain" description="Flagellin N-terminal" evidence="6">
    <location>
        <begin position="5"/>
        <end position="141"/>
    </location>
</feature>
<proteinExistence type="inferred from homology"/>
<evidence type="ECO:0000259" key="6">
    <source>
        <dbReference type="Pfam" id="PF00669"/>
    </source>
</evidence>
<evidence type="ECO:0000256" key="2">
    <source>
        <dbReference type="ARBA" id="ARBA00022525"/>
    </source>
</evidence>
<evidence type="ECO:0000313" key="9">
    <source>
        <dbReference type="Proteomes" id="UP001595384"/>
    </source>
</evidence>
<dbReference type="Pfam" id="PF07196">
    <property type="entry name" value="Flagellin_IN"/>
    <property type="match status" value="1"/>
</dbReference>
<dbReference type="Gene3D" id="1.20.1330.10">
    <property type="entry name" value="f41 fragment of flagellin, N-terminal domain"/>
    <property type="match status" value="1"/>
</dbReference>
<dbReference type="SUPFAM" id="SSF64518">
    <property type="entry name" value="Phase 1 flagellin"/>
    <property type="match status" value="1"/>
</dbReference>
<dbReference type="Proteomes" id="UP001595384">
    <property type="component" value="Unassembled WGS sequence"/>
</dbReference>
<dbReference type="Pfam" id="PF00669">
    <property type="entry name" value="Flagellin_N"/>
    <property type="match status" value="1"/>
</dbReference>
<keyword evidence="8" id="KW-0282">Flagellum</keyword>
<keyword evidence="2 5" id="KW-0964">Secreted</keyword>
<name>A0ABV7CEQ0_9VIBR</name>
<organism evidence="8 9">
    <name type="scientific">Vibrio zhugei</name>
    <dbReference type="NCBI Taxonomy" id="2479546"/>
    <lineage>
        <taxon>Bacteria</taxon>
        <taxon>Pseudomonadati</taxon>
        <taxon>Pseudomonadota</taxon>
        <taxon>Gammaproteobacteria</taxon>
        <taxon>Vibrionales</taxon>
        <taxon>Vibrionaceae</taxon>
        <taxon>Vibrio</taxon>
    </lineage>
</organism>
<gene>
    <name evidence="8" type="ORF">ACFODT_17530</name>
</gene>
<sequence length="377" mass="39566">MAINVNSNVAAMTAQRYLNNSADSAQKSMERLSSGYRINSAKDDAAGLQISNRLTSQSRGLDMAVRNANDGISIAQTAEGAMSESTNILQRMRDLALQSSNGSNSSAERGAIQEEVSALNDEFNRIAETTSFGGNRLLNGKFGSQSFQIGADSGEAVKLSIGDLRSDSKEMGGVAYRAQTGVADDWTVAGDTRDISFSYTTKGGEAKEVNIQAKAGDDIQELATFINGQTDDLNASVDEDGKMQLFASAQKVQGDVTVGGNLGTQLGFGAGQARTINDVDVSTVGGSQEAVAVIDSALKAVDSHRASLGAFQNRFGHAISNLENINENVNASRSRIKDTDYAKETTALTKAQILQKASTSVLAQAKQSPSAALSLLG</sequence>
<comment type="function">
    <text evidence="5">Flagellin is the subunit protein which polymerizes to form the filaments of bacterial flagella.</text>
</comment>
<protein>
    <recommendedName>
        <fullName evidence="5">Flagellin</fullName>
    </recommendedName>
</protein>
<dbReference type="EMBL" id="JBHRSE010000122">
    <property type="protein sequence ID" value="MFC3025605.1"/>
    <property type="molecule type" value="Genomic_DNA"/>
</dbReference>
<comment type="caution">
    <text evidence="8">The sequence shown here is derived from an EMBL/GenBank/DDBJ whole genome shotgun (WGS) entry which is preliminary data.</text>
</comment>
<evidence type="ECO:0000256" key="1">
    <source>
        <dbReference type="ARBA" id="ARBA00005709"/>
    </source>
</evidence>
<evidence type="ECO:0000256" key="5">
    <source>
        <dbReference type="RuleBase" id="RU362073"/>
    </source>
</evidence>
<dbReference type="InterPro" id="IPR046358">
    <property type="entry name" value="Flagellin_C"/>
</dbReference>
<dbReference type="InterPro" id="IPR042187">
    <property type="entry name" value="Flagellin_C_sub2"/>
</dbReference>
<keyword evidence="4 5" id="KW-0975">Bacterial flagellum</keyword>
<keyword evidence="8" id="KW-0969">Cilium</keyword>
<accession>A0ABV7CEQ0</accession>
<comment type="subcellular location">
    <subcellularLocation>
        <location evidence="5">Secreted</location>
    </subcellularLocation>
    <subcellularLocation>
        <location evidence="5">Bacterial flagellum</location>
    </subcellularLocation>
</comment>
<evidence type="ECO:0000256" key="3">
    <source>
        <dbReference type="ARBA" id="ARBA00023054"/>
    </source>
</evidence>
<dbReference type="InterPro" id="IPR001492">
    <property type="entry name" value="Flagellin"/>
</dbReference>